<evidence type="ECO:0000256" key="4">
    <source>
        <dbReference type="ARBA" id="ARBA00022827"/>
    </source>
</evidence>
<dbReference type="PANTHER" id="PTHR21197">
    <property type="entry name" value="UDP-GALACTOPYRANOSE MUTASE"/>
    <property type="match status" value="1"/>
</dbReference>
<protein>
    <submittedName>
        <fullName evidence="7">UDP-galactopyranose mutase</fullName>
        <ecNumber evidence="7">5.4.99.9</ecNumber>
    </submittedName>
</protein>
<dbReference type="EMBL" id="JAKZHW010000002">
    <property type="protein sequence ID" value="MCH8617288.1"/>
    <property type="molecule type" value="Genomic_DNA"/>
</dbReference>
<evidence type="ECO:0000256" key="5">
    <source>
        <dbReference type="ARBA" id="ARBA00023235"/>
    </source>
</evidence>
<dbReference type="NCBIfam" id="TIGR00031">
    <property type="entry name" value="UDP-GALP_mutase"/>
    <property type="match status" value="1"/>
</dbReference>
<dbReference type="Pfam" id="PF03275">
    <property type="entry name" value="GLF"/>
    <property type="match status" value="1"/>
</dbReference>
<evidence type="ECO:0000256" key="1">
    <source>
        <dbReference type="ARBA" id="ARBA00001974"/>
    </source>
</evidence>
<dbReference type="Proteomes" id="UP001203058">
    <property type="component" value="Unassembled WGS sequence"/>
</dbReference>
<accession>A0ABS9VQQ8</accession>
<keyword evidence="8" id="KW-1185">Reference proteome</keyword>
<dbReference type="InterPro" id="IPR015899">
    <property type="entry name" value="UDP-GalPyranose_mutase_C"/>
</dbReference>
<gene>
    <name evidence="7" type="primary">glf</name>
    <name evidence="7" type="ORF">LZ016_14415</name>
</gene>
<dbReference type="GO" id="GO:0008767">
    <property type="term" value="F:UDP-galactopyranose mutase activity"/>
    <property type="evidence" value="ECO:0007669"/>
    <property type="project" value="UniProtKB-EC"/>
</dbReference>
<dbReference type="InterPro" id="IPR004379">
    <property type="entry name" value="UDP-GALP_mutase"/>
</dbReference>
<dbReference type="SUPFAM" id="SSF54373">
    <property type="entry name" value="FAD-linked reductases, C-terminal domain"/>
    <property type="match status" value="1"/>
</dbReference>
<organism evidence="7 8">
    <name type="scientific">Sphingomonas telluris</name>
    <dbReference type="NCBI Taxonomy" id="2907998"/>
    <lineage>
        <taxon>Bacteria</taxon>
        <taxon>Pseudomonadati</taxon>
        <taxon>Pseudomonadota</taxon>
        <taxon>Alphaproteobacteria</taxon>
        <taxon>Sphingomonadales</taxon>
        <taxon>Sphingomonadaceae</taxon>
        <taxon>Sphingomonas</taxon>
    </lineage>
</organism>
<keyword evidence="5 7" id="KW-0413">Isomerase</keyword>
<keyword evidence="4" id="KW-0274">FAD</keyword>
<dbReference type="RefSeq" id="WP_241448152.1">
    <property type="nucleotide sequence ID" value="NZ_JAKZHW010000002.1"/>
</dbReference>
<reference evidence="7 8" key="1">
    <citation type="submission" date="2022-03" db="EMBL/GenBank/DDBJ databases">
        <authorList>
            <person name="Jo J.-H."/>
            <person name="Im W.-T."/>
        </authorList>
    </citation>
    <scope>NUCLEOTIDE SEQUENCE [LARGE SCALE GENOMIC DNA]</scope>
    <source>
        <strain evidence="7 8">SM33</strain>
    </source>
</reference>
<dbReference type="SUPFAM" id="SSF51971">
    <property type="entry name" value="Nucleotide-binding domain"/>
    <property type="match status" value="1"/>
</dbReference>
<comment type="similarity">
    <text evidence="2">Belongs to the UDP-galactopyranose/dTDP-fucopyranose mutase family.</text>
</comment>
<evidence type="ECO:0000256" key="3">
    <source>
        <dbReference type="ARBA" id="ARBA00022630"/>
    </source>
</evidence>
<feature type="domain" description="UDP-galactopyranose mutase C-terminal" evidence="6">
    <location>
        <begin position="162"/>
        <end position="360"/>
    </location>
</feature>
<evidence type="ECO:0000256" key="2">
    <source>
        <dbReference type="ARBA" id="ARBA00009321"/>
    </source>
</evidence>
<evidence type="ECO:0000313" key="7">
    <source>
        <dbReference type="EMBL" id="MCH8617288.1"/>
    </source>
</evidence>
<dbReference type="Pfam" id="PF13450">
    <property type="entry name" value="NAD_binding_8"/>
    <property type="match status" value="1"/>
</dbReference>
<name>A0ABS9VQQ8_9SPHN</name>
<dbReference type="EC" id="5.4.99.9" evidence="7"/>
<proteinExistence type="inferred from homology"/>
<evidence type="ECO:0000313" key="8">
    <source>
        <dbReference type="Proteomes" id="UP001203058"/>
    </source>
</evidence>
<dbReference type="PANTHER" id="PTHR21197:SF0">
    <property type="entry name" value="UDP-GALACTOPYRANOSE MUTASE"/>
    <property type="match status" value="1"/>
</dbReference>
<dbReference type="Gene3D" id="3.40.50.720">
    <property type="entry name" value="NAD(P)-binding Rossmann-like Domain"/>
    <property type="match status" value="3"/>
</dbReference>
<comment type="cofactor">
    <cofactor evidence="1">
        <name>FAD</name>
        <dbReference type="ChEBI" id="CHEBI:57692"/>
    </cofactor>
</comment>
<sequence>MNAFSFTPPGEPKRYDYLIVGAGFAGSVLAERLASQHGARVLLIDRREHVGGNAYDEPNDAGILYHKYGPHIFHTNSEQVFEYLSQFTQWRPYEHKVLAHVRGQLVPIPINRTTLNKLFDLDLQTDEEAADYLASRAEPVEDIQTSEDVVINSVGRELYELFFRGYTRKQWGLDPSELDKQVTSRIPTRTNTDDRYFGDTFQAMPLEGYTKMFERMLDHPLIDIRTGVDFAELKDQAFEIADHLIYTGPIDEYFDFRFGKLPYRSLKFDHQTLEQEQFQQVAVVNYPSEDVPFTRISEYKHLTGQEARVTTITYEYPSAEGDPYYPIPRPENQELFKKYEALADATENVTFVGRLATYRYYNMDQIVGQALATFRRMEEKLDKERPQPTAVAAE</sequence>
<comment type="caution">
    <text evidence="7">The sequence shown here is derived from an EMBL/GenBank/DDBJ whole genome shotgun (WGS) entry which is preliminary data.</text>
</comment>
<keyword evidence="3" id="KW-0285">Flavoprotein</keyword>
<evidence type="ECO:0000259" key="6">
    <source>
        <dbReference type="Pfam" id="PF03275"/>
    </source>
</evidence>